<proteinExistence type="predicted"/>
<dbReference type="Proteomes" id="UP000002630">
    <property type="component" value="Linkage Group LG28"/>
</dbReference>
<keyword evidence="3" id="KW-1185">Reference proteome</keyword>
<dbReference type="EMBL" id="FN649753">
    <property type="protein sequence ID" value="CBJ27670.1"/>
    <property type="molecule type" value="Genomic_DNA"/>
</dbReference>
<dbReference type="AlphaFoldDB" id="D7G7B9"/>
<reference evidence="2 3" key="1">
    <citation type="journal article" date="2010" name="Nature">
        <title>The Ectocarpus genome and the independent evolution of multicellularity in brown algae.</title>
        <authorList>
            <person name="Cock J.M."/>
            <person name="Sterck L."/>
            <person name="Rouze P."/>
            <person name="Scornet D."/>
            <person name="Allen A.E."/>
            <person name="Amoutzias G."/>
            <person name="Anthouard V."/>
            <person name="Artiguenave F."/>
            <person name="Aury J.M."/>
            <person name="Badger J.H."/>
            <person name="Beszteri B."/>
            <person name="Billiau K."/>
            <person name="Bonnet E."/>
            <person name="Bothwell J.H."/>
            <person name="Bowler C."/>
            <person name="Boyen C."/>
            <person name="Brownlee C."/>
            <person name="Carrano C.J."/>
            <person name="Charrier B."/>
            <person name="Cho G.Y."/>
            <person name="Coelho S.M."/>
            <person name="Collen J."/>
            <person name="Corre E."/>
            <person name="Da Silva C."/>
            <person name="Delage L."/>
            <person name="Delaroque N."/>
            <person name="Dittami S.M."/>
            <person name="Doulbeau S."/>
            <person name="Elias M."/>
            <person name="Farnham G."/>
            <person name="Gachon C.M."/>
            <person name="Gschloessl B."/>
            <person name="Heesch S."/>
            <person name="Jabbari K."/>
            <person name="Jubin C."/>
            <person name="Kawai H."/>
            <person name="Kimura K."/>
            <person name="Kloareg B."/>
            <person name="Kupper F.C."/>
            <person name="Lang D."/>
            <person name="Le Bail A."/>
            <person name="Leblanc C."/>
            <person name="Lerouge P."/>
            <person name="Lohr M."/>
            <person name="Lopez P.J."/>
            <person name="Martens C."/>
            <person name="Maumus F."/>
            <person name="Michel G."/>
            <person name="Miranda-Saavedra D."/>
            <person name="Morales J."/>
            <person name="Moreau H."/>
            <person name="Motomura T."/>
            <person name="Nagasato C."/>
            <person name="Napoli C.A."/>
            <person name="Nelson D.R."/>
            <person name="Nyvall-Collen P."/>
            <person name="Peters A.F."/>
            <person name="Pommier C."/>
            <person name="Potin P."/>
            <person name="Poulain J."/>
            <person name="Quesneville H."/>
            <person name="Read B."/>
            <person name="Rensing S.A."/>
            <person name="Ritter A."/>
            <person name="Rousvoal S."/>
            <person name="Samanta M."/>
            <person name="Samson G."/>
            <person name="Schroeder D.C."/>
            <person name="Segurens B."/>
            <person name="Strittmatter M."/>
            <person name="Tonon T."/>
            <person name="Tregear J.W."/>
            <person name="Valentin K."/>
            <person name="von Dassow P."/>
            <person name="Yamagishi T."/>
            <person name="Van de Peer Y."/>
            <person name="Wincker P."/>
        </authorList>
    </citation>
    <scope>NUCLEOTIDE SEQUENCE [LARGE SCALE GENOMIC DNA]</scope>
    <source>
        <strain evidence="3">Ec32 / CCAP1310/4</strain>
    </source>
</reference>
<feature type="compositionally biased region" description="Low complexity" evidence="1">
    <location>
        <begin position="34"/>
        <end position="44"/>
    </location>
</feature>
<dbReference type="InParanoid" id="D7G7B9"/>
<dbReference type="EMBL" id="FN649036">
    <property type="protein sequence ID" value="CBJ27670.1"/>
    <property type="molecule type" value="Genomic_DNA"/>
</dbReference>
<organism evidence="2 3">
    <name type="scientific">Ectocarpus siliculosus</name>
    <name type="common">Brown alga</name>
    <name type="synonym">Conferva siliculosa</name>
    <dbReference type="NCBI Taxonomy" id="2880"/>
    <lineage>
        <taxon>Eukaryota</taxon>
        <taxon>Sar</taxon>
        <taxon>Stramenopiles</taxon>
        <taxon>Ochrophyta</taxon>
        <taxon>PX clade</taxon>
        <taxon>Phaeophyceae</taxon>
        <taxon>Ectocarpales</taxon>
        <taxon>Ectocarpaceae</taxon>
        <taxon>Ectocarpus</taxon>
    </lineage>
</organism>
<feature type="compositionally biased region" description="Acidic residues" evidence="1">
    <location>
        <begin position="88"/>
        <end position="101"/>
    </location>
</feature>
<evidence type="ECO:0000256" key="1">
    <source>
        <dbReference type="SAM" id="MobiDB-lite"/>
    </source>
</evidence>
<sequence>MRADIFWSAVWSSCFIGGVILGSTGPANTLAFGSSSPSLRGSSSAQTKPSETTVQRKDETVAAEKEMINETVAAEKEIKAPISSKQQEEEEPGATGGDEDAAASITPTTKNRSLGDLDSSLDESLLDDEQPSLSAYGLPRSKIAQRIKRLNGGLWGPTEEEEKEIAKELAALREEDPSSSQEEEDIELLYYSYDYDFEDGGLSYSYEMHNF</sequence>
<gene>
    <name evidence="2" type="ORF">Esi_0080_0074</name>
</gene>
<name>D7G7B9_ECTSI</name>
<feature type="compositionally biased region" description="Basic and acidic residues" evidence="1">
    <location>
        <begin position="54"/>
        <end position="79"/>
    </location>
</feature>
<dbReference type="OrthoDB" id="10422714at2759"/>
<accession>D7G7B9</accession>
<evidence type="ECO:0000313" key="2">
    <source>
        <dbReference type="EMBL" id="CBJ27670.1"/>
    </source>
</evidence>
<feature type="region of interest" description="Disordered" evidence="1">
    <location>
        <begin position="33"/>
        <end position="116"/>
    </location>
</feature>
<protein>
    <submittedName>
        <fullName evidence="2">Uncharacterized protein</fullName>
    </submittedName>
</protein>
<evidence type="ECO:0000313" key="3">
    <source>
        <dbReference type="Proteomes" id="UP000002630"/>
    </source>
</evidence>